<dbReference type="Proteomes" id="UP000006835">
    <property type="component" value="Chromosome"/>
</dbReference>
<gene>
    <name evidence="12" type="ordered locus">Calkro_0020</name>
</gene>
<evidence type="ECO:0000256" key="8">
    <source>
        <dbReference type="ARBA" id="ARBA00048988"/>
    </source>
</evidence>
<accession>E4SC14</accession>
<dbReference type="SUPFAM" id="SSF52540">
    <property type="entry name" value="P-loop containing nucleoside triphosphate hydrolases"/>
    <property type="match status" value="1"/>
</dbReference>
<evidence type="ECO:0000256" key="4">
    <source>
        <dbReference type="ARBA" id="ARBA00022840"/>
    </source>
</evidence>
<feature type="binding site" evidence="9">
    <location>
        <begin position="33"/>
        <end position="40"/>
    </location>
    <ligand>
        <name>ATP</name>
        <dbReference type="ChEBI" id="CHEBI:30616"/>
    </ligand>
</feature>
<keyword evidence="1 9" id="KW-0547">Nucleotide-binding</keyword>
<dbReference type="OrthoDB" id="9810135at2"/>
<dbReference type="Pfam" id="PF13361">
    <property type="entry name" value="UvrD_C"/>
    <property type="match status" value="1"/>
</dbReference>
<evidence type="ECO:0000259" key="10">
    <source>
        <dbReference type="PROSITE" id="PS51198"/>
    </source>
</evidence>
<protein>
    <recommendedName>
        <fullName evidence="7">DNA 3'-5' helicase</fullName>
        <ecNumber evidence="7">5.6.2.4</ecNumber>
    </recommendedName>
</protein>
<dbReference type="GO" id="GO:0005829">
    <property type="term" value="C:cytosol"/>
    <property type="evidence" value="ECO:0007669"/>
    <property type="project" value="TreeGrafter"/>
</dbReference>
<evidence type="ECO:0000256" key="1">
    <source>
        <dbReference type="ARBA" id="ARBA00022741"/>
    </source>
</evidence>
<dbReference type="HOGENOM" id="CLU_008504_0_0_9"/>
<keyword evidence="2 9" id="KW-0378">Hydrolase</keyword>
<comment type="catalytic activity">
    <reaction evidence="6">
        <text>Couples ATP hydrolysis with the unwinding of duplex DNA by translocating in the 3'-5' direction.</text>
        <dbReference type="EC" id="5.6.2.4"/>
    </reaction>
</comment>
<feature type="domain" description="UvrD-like helicase ATP-binding" evidence="10">
    <location>
        <begin position="12"/>
        <end position="351"/>
    </location>
</feature>
<evidence type="ECO:0000313" key="13">
    <source>
        <dbReference type="Proteomes" id="UP000006835"/>
    </source>
</evidence>
<dbReference type="PANTHER" id="PTHR11070">
    <property type="entry name" value="UVRD / RECB / PCRA DNA HELICASE FAMILY MEMBER"/>
    <property type="match status" value="1"/>
</dbReference>
<proteinExistence type="predicted"/>
<dbReference type="InterPro" id="IPR027417">
    <property type="entry name" value="P-loop_NTPase"/>
</dbReference>
<dbReference type="InterPro" id="IPR014017">
    <property type="entry name" value="DNA_helicase_UvrD-like_C"/>
</dbReference>
<evidence type="ECO:0000259" key="11">
    <source>
        <dbReference type="PROSITE" id="PS51217"/>
    </source>
</evidence>
<evidence type="ECO:0000256" key="2">
    <source>
        <dbReference type="ARBA" id="ARBA00022801"/>
    </source>
</evidence>
<evidence type="ECO:0000256" key="9">
    <source>
        <dbReference type="PROSITE-ProRule" id="PRU00560"/>
    </source>
</evidence>
<dbReference type="PROSITE" id="PS51217">
    <property type="entry name" value="UVRD_HELICASE_CTER"/>
    <property type="match status" value="1"/>
</dbReference>
<reference key="1">
    <citation type="submission" date="2010-11" db="EMBL/GenBank/DDBJ databases">
        <title>Complete sequence of Caldicellulosiruptor kronotskyensis 2002.</title>
        <authorList>
            <consortium name="US DOE Joint Genome Institute"/>
            <person name="Lucas S."/>
            <person name="Copeland A."/>
            <person name="Lapidus A."/>
            <person name="Cheng J.-F."/>
            <person name="Bruce D."/>
            <person name="Goodwin L."/>
            <person name="Pitluck S."/>
            <person name="Davenport K."/>
            <person name="Detter J.C."/>
            <person name="Han C."/>
            <person name="Tapia R."/>
            <person name="Land M."/>
            <person name="Hauser L."/>
            <person name="Jeffries C."/>
            <person name="Kyrpides N."/>
            <person name="Ivanova N."/>
            <person name="Mikhailova N."/>
            <person name="Blumer-Schuette S.E."/>
            <person name="Kelly R.M."/>
            <person name="Woyke T."/>
        </authorList>
    </citation>
    <scope>NUCLEOTIDE SEQUENCE</scope>
    <source>
        <strain>2002</strain>
    </source>
</reference>
<dbReference type="InterPro" id="IPR014016">
    <property type="entry name" value="UvrD-like_ATP-bd"/>
</dbReference>
<dbReference type="GO" id="GO:0016887">
    <property type="term" value="F:ATP hydrolysis activity"/>
    <property type="evidence" value="ECO:0007669"/>
    <property type="project" value="RHEA"/>
</dbReference>
<keyword evidence="13" id="KW-1185">Reference proteome</keyword>
<evidence type="ECO:0000256" key="6">
    <source>
        <dbReference type="ARBA" id="ARBA00034617"/>
    </source>
</evidence>
<evidence type="ECO:0000256" key="5">
    <source>
        <dbReference type="ARBA" id="ARBA00023235"/>
    </source>
</evidence>
<dbReference type="GO" id="GO:0000725">
    <property type="term" value="P:recombinational repair"/>
    <property type="evidence" value="ECO:0007669"/>
    <property type="project" value="TreeGrafter"/>
</dbReference>
<dbReference type="Pfam" id="PF00580">
    <property type="entry name" value="UvrD-helicase"/>
    <property type="match status" value="1"/>
</dbReference>
<evidence type="ECO:0000256" key="7">
    <source>
        <dbReference type="ARBA" id="ARBA00034808"/>
    </source>
</evidence>
<dbReference type="Gene3D" id="3.40.50.300">
    <property type="entry name" value="P-loop containing nucleotide triphosphate hydrolases"/>
    <property type="match status" value="4"/>
</dbReference>
<reference evidence="12 13" key="2">
    <citation type="journal article" date="2011" name="J. Bacteriol.">
        <title>Complete genome sequences for the anaerobic, extremely thermophilic plant biomass-degrading bacteria Caldicellulosiruptor hydrothermalis, Caldicellulosiruptor kristjanssonii, Caldicellulosiruptor kronotskyensis, Caldicellulosiruptor owensenis, and Caldicellulosiruptor lactoaceticus.</title>
        <authorList>
            <person name="Blumer-Schuette S.E."/>
            <person name="Ozdemir I."/>
            <person name="Mistry D."/>
            <person name="Lucas S."/>
            <person name="Lapidus A."/>
            <person name="Cheng J.F."/>
            <person name="Goodwin L.A."/>
            <person name="Pitluck S."/>
            <person name="Land M.L."/>
            <person name="Hauser L.J."/>
            <person name="Woyke T."/>
            <person name="Mikhailova N."/>
            <person name="Pati A."/>
            <person name="Kyrpides N.C."/>
            <person name="Ivanova N."/>
            <person name="Detter J.C."/>
            <person name="Walston-Davenport K."/>
            <person name="Han S."/>
            <person name="Adams M.W."/>
            <person name="Kelly R.M."/>
        </authorList>
    </citation>
    <scope>NUCLEOTIDE SEQUENCE [LARGE SCALE GENOMIC DNA]</scope>
    <source>
        <strain evidence="13">DSM 18902 / VKM B-2412 / 2002</strain>
    </source>
</reference>
<dbReference type="PROSITE" id="PS51198">
    <property type="entry name" value="UVRD_HELICASE_ATP_BIND"/>
    <property type="match status" value="1"/>
</dbReference>
<dbReference type="GO" id="GO:0003677">
    <property type="term" value="F:DNA binding"/>
    <property type="evidence" value="ECO:0007669"/>
    <property type="project" value="InterPro"/>
</dbReference>
<organism evidence="12 13">
    <name type="scientific">Caldicellulosiruptor kronotskyensis (strain DSM 18902 / VKM B-2412 / 2002)</name>
    <dbReference type="NCBI Taxonomy" id="632348"/>
    <lineage>
        <taxon>Bacteria</taxon>
        <taxon>Bacillati</taxon>
        <taxon>Bacillota</taxon>
        <taxon>Bacillota incertae sedis</taxon>
        <taxon>Caldicellulosiruptorales</taxon>
        <taxon>Caldicellulosiruptoraceae</taxon>
        <taxon>Caldicellulosiruptor</taxon>
    </lineage>
</organism>
<evidence type="ECO:0000313" key="12">
    <source>
        <dbReference type="EMBL" id="ADQ44939.1"/>
    </source>
</evidence>
<feature type="domain" description="UvrD-like helicase C-terminal" evidence="11">
    <location>
        <begin position="378"/>
        <end position="627"/>
    </location>
</feature>
<keyword evidence="5" id="KW-0413">Isomerase</keyword>
<dbReference type="GO" id="GO:0005524">
    <property type="term" value="F:ATP binding"/>
    <property type="evidence" value="ECO:0007669"/>
    <property type="project" value="UniProtKB-UniRule"/>
</dbReference>
<dbReference type="KEGG" id="ckn:Calkro_0020"/>
<dbReference type="EC" id="5.6.2.4" evidence="7"/>
<evidence type="ECO:0000256" key="3">
    <source>
        <dbReference type="ARBA" id="ARBA00022806"/>
    </source>
</evidence>
<dbReference type="PANTHER" id="PTHR11070:SF67">
    <property type="entry name" value="DNA 3'-5' HELICASE"/>
    <property type="match status" value="1"/>
</dbReference>
<dbReference type="InterPro" id="IPR000212">
    <property type="entry name" value="DNA_helicase_UvrD/REP"/>
</dbReference>
<name>E4SC14_CALK2</name>
<dbReference type="PATRIC" id="fig|632348.3.peg.23"/>
<comment type="catalytic activity">
    <reaction evidence="8">
        <text>ATP + H2O = ADP + phosphate + H(+)</text>
        <dbReference type="Rhea" id="RHEA:13065"/>
        <dbReference type="ChEBI" id="CHEBI:15377"/>
        <dbReference type="ChEBI" id="CHEBI:15378"/>
        <dbReference type="ChEBI" id="CHEBI:30616"/>
        <dbReference type="ChEBI" id="CHEBI:43474"/>
        <dbReference type="ChEBI" id="CHEBI:456216"/>
        <dbReference type="EC" id="5.6.2.4"/>
    </reaction>
</comment>
<sequence length="756" mass="88991">MNIMHYAEKFSKSPLTETQQNILKVNFPFYLKAGAGTGKTELLVELIIKCLNENPKASISNFVVITFTNKATSEVKRRLVERLYFDYSLNHKKLSSLSSLLADNRNIMNRQEDEKRKFVDLTSMLNVYTIHGFCEIILRQYGYLIGISPKFEIKSVTWKLNEIIRKAIDNYAENEFLNVLPSYRLHQLVRTLYEECDNKGDEITEKDIKNKFRKNQEQYFWSNFKDSFLDLFLEVGREIENFKKENNILTPNDLIKYASKLVKGNDFVATKLASKYKYLFIDEFQDTNRSQFELVNTLLEKGVNIFLVGDEKQSIYSFRGADIQSSIEMGNIIANKCNSPLIEMTDNFRSNKNVIEVINKIFSQSYSATYKGKLYQIKFDNYQPLIFPQINKSYVDQRSFPQYKWKGKTSKIENTLTIEEMDISTIIKKIKNEMCYSDNSDIKYSDIAVLCRKNRQVEKIADELKKNKIPVKIYGGGGFFQSNAIISTCKLFEYISYPSEITKHEVKNTDYYFAMLSTGRNDLEKFLNELSLYARSNIVADILNFVFENTNIEEYYISTSQHQELYNLYKLREIVRNIHNQEFLHPLSFFEYLNNMILTGQKEENADFIEDKQQDSIQVMTIHKSKGLAFNIVIIPFIDEPIVISDTEPLITYRKTEKEMMIGFNKHKLKIYNNIEDDLDFSSMVTDEIKKQFEEELRVYYVAITRARELIILKTNNRRENNIYRNTITSFLDWIKQIDNFNFYNKHFKLLEKGKL</sequence>
<dbReference type="AlphaFoldDB" id="E4SC14"/>
<keyword evidence="3 9" id="KW-0347">Helicase</keyword>
<keyword evidence="4 9" id="KW-0067">ATP-binding</keyword>
<dbReference type="GO" id="GO:0043138">
    <property type="term" value="F:3'-5' DNA helicase activity"/>
    <property type="evidence" value="ECO:0007669"/>
    <property type="project" value="UniProtKB-EC"/>
</dbReference>
<dbReference type="EMBL" id="CP002330">
    <property type="protein sequence ID" value="ADQ44939.1"/>
    <property type="molecule type" value="Genomic_DNA"/>
</dbReference>